<evidence type="ECO:0000256" key="4">
    <source>
        <dbReference type="ARBA" id="ARBA00032315"/>
    </source>
</evidence>
<evidence type="ECO:0000256" key="2">
    <source>
        <dbReference type="ARBA" id="ARBA00007261"/>
    </source>
</evidence>
<comment type="function">
    <text evidence="1">Substrate recognition and binding subunit of the essential mitochondrial processing protease (MPP), which cleaves the mitochondrial sequence off newly imported precursors proteins.</text>
</comment>
<dbReference type="Gene3D" id="3.30.830.10">
    <property type="entry name" value="Metalloenzyme, LuxS/M16 peptidase-like"/>
    <property type="match status" value="2"/>
</dbReference>
<dbReference type="PANTHER" id="PTHR11851:SF49">
    <property type="entry name" value="MITOCHONDRIAL-PROCESSING PEPTIDASE SUBUNIT ALPHA"/>
    <property type="match status" value="1"/>
</dbReference>
<dbReference type="InterPro" id="IPR001431">
    <property type="entry name" value="Pept_M16_Zn_BS"/>
</dbReference>
<evidence type="ECO:0000259" key="8">
    <source>
        <dbReference type="Pfam" id="PF05193"/>
    </source>
</evidence>
<dbReference type="Pfam" id="PF00675">
    <property type="entry name" value="Peptidase_M16"/>
    <property type="match status" value="1"/>
</dbReference>
<evidence type="ECO:0000259" key="7">
    <source>
        <dbReference type="Pfam" id="PF00675"/>
    </source>
</evidence>
<evidence type="ECO:0000256" key="6">
    <source>
        <dbReference type="SAM" id="MobiDB-lite"/>
    </source>
</evidence>
<dbReference type="Proteomes" id="UP001642540">
    <property type="component" value="Unassembled WGS sequence"/>
</dbReference>
<accession>A0ABP1QRG0</accession>
<keyword evidence="10" id="KW-1185">Reference proteome</keyword>
<dbReference type="PROSITE" id="PS00143">
    <property type="entry name" value="INSULINASE"/>
    <property type="match status" value="1"/>
</dbReference>
<gene>
    <name evidence="9" type="ORF">ODALV1_LOCUS12896</name>
</gene>
<dbReference type="InterPro" id="IPR011765">
    <property type="entry name" value="Pept_M16_N"/>
</dbReference>
<feature type="compositionally biased region" description="Polar residues" evidence="6">
    <location>
        <begin position="32"/>
        <end position="62"/>
    </location>
</feature>
<evidence type="ECO:0000313" key="10">
    <source>
        <dbReference type="Proteomes" id="UP001642540"/>
    </source>
</evidence>
<dbReference type="EMBL" id="CAXLJM020000039">
    <property type="protein sequence ID" value="CAL8108168.1"/>
    <property type="molecule type" value="Genomic_DNA"/>
</dbReference>
<name>A0ABP1QRG0_9HEXA</name>
<evidence type="ECO:0000256" key="3">
    <source>
        <dbReference type="ARBA" id="ARBA00030006"/>
    </source>
</evidence>
<dbReference type="InterPro" id="IPR050361">
    <property type="entry name" value="MPP/UQCRC_Complex"/>
</dbReference>
<dbReference type="SUPFAM" id="SSF63411">
    <property type="entry name" value="LuxS/MPP-like metallohydrolase"/>
    <property type="match status" value="2"/>
</dbReference>
<evidence type="ECO:0000256" key="1">
    <source>
        <dbReference type="ARBA" id="ARBA00002123"/>
    </source>
</evidence>
<dbReference type="InterPro" id="IPR011249">
    <property type="entry name" value="Metalloenz_LuxS/M16"/>
</dbReference>
<comment type="similarity">
    <text evidence="2 5">Belongs to the peptidase M16 family.</text>
</comment>
<protein>
    <recommendedName>
        <fullName evidence="3">Alpha-MPP</fullName>
    </recommendedName>
    <alternativeName>
        <fullName evidence="4">Inactive zinc metalloprotease alpha</fullName>
    </alternativeName>
</protein>
<dbReference type="InterPro" id="IPR007863">
    <property type="entry name" value="Peptidase_M16_C"/>
</dbReference>
<dbReference type="Pfam" id="PF05193">
    <property type="entry name" value="Peptidase_M16_C"/>
    <property type="match status" value="1"/>
</dbReference>
<proteinExistence type="inferred from homology"/>
<reference evidence="9 10" key="1">
    <citation type="submission" date="2024-08" db="EMBL/GenBank/DDBJ databases">
        <authorList>
            <person name="Cucini C."/>
            <person name="Frati F."/>
        </authorList>
    </citation>
    <scope>NUCLEOTIDE SEQUENCE [LARGE SCALE GENOMIC DNA]</scope>
</reference>
<evidence type="ECO:0000313" key="9">
    <source>
        <dbReference type="EMBL" id="CAL8108168.1"/>
    </source>
</evidence>
<dbReference type="PANTHER" id="PTHR11851">
    <property type="entry name" value="METALLOPROTEASE"/>
    <property type="match status" value="1"/>
</dbReference>
<feature type="domain" description="Peptidase M16 C-terminal" evidence="8">
    <location>
        <begin position="261"/>
        <end position="462"/>
    </location>
</feature>
<comment type="caution">
    <text evidence="9">The sequence shown here is derived from an EMBL/GenBank/DDBJ whole genome shotgun (WGS) entry which is preliminary data.</text>
</comment>
<feature type="domain" description="Peptidase M16 N-terminal" evidence="7">
    <location>
        <begin position="106"/>
        <end position="254"/>
    </location>
</feature>
<organism evidence="9 10">
    <name type="scientific">Orchesella dallaii</name>
    <dbReference type="NCBI Taxonomy" id="48710"/>
    <lineage>
        <taxon>Eukaryota</taxon>
        <taxon>Metazoa</taxon>
        <taxon>Ecdysozoa</taxon>
        <taxon>Arthropoda</taxon>
        <taxon>Hexapoda</taxon>
        <taxon>Collembola</taxon>
        <taxon>Entomobryomorpha</taxon>
        <taxon>Entomobryoidea</taxon>
        <taxon>Orchesellidae</taxon>
        <taxon>Orchesellinae</taxon>
        <taxon>Orchesella</taxon>
    </lineage>
</organism>
<evidence type="ECO:0000256" key="5">
    <source>
        <dbReference type="RuleBase" id="RU004447"/>
    </source>
</evidence>
<sequence length="558" mass="62019">MNHMKRGAESMLRSAPLLRQPTRYASGGKVTDASSSGKTVKGTQPTVSASTSTAPQVTQNAVNDDKIKSGRIPLDVPLPGLQNPSFFTTERGSYDTYVTKLDTGLRVASQPRPGRYCTIGVAVKSGARYEKPFVKGVSHVIEKLGFLTSDGYPDKTSIVKEMEQYGAICDSQSTRDTTVYAISLQISGLPKMMKLLGDAVLRPRLTDEELAGARQSILYEIEDLQLRPEKEAVIMEMIHEAAWNNNTLGYARFCRPEGIESITRQEILKFMKTNYTPDRIVVSAVGVDHSELVDLSKEYFNFDNATWNVEGVKGVDPDESTATYVGGDVRLHQDFTQFNAGPLPVPKLTHMALGLESISHMDKLFIPACVLNIMMGGGGSFSAGGPGKGMYSRLYTNVLNNKHWVYNATAYNNSYADSGMFCIYASAPPEYMKSLTETLIVEFHRMAEPVEPQEFDRAKRQLQSMLLMNLESRPVLFEDIGRQVLAHGHYKEPSEYMKLIDRVTPDDIKELALRMLKSRPSIAALGMVDRLPKYSDIITAGQDGDILKIKPPKHFFRR</sequence>
<feature type="region of interest" description="Disordered" evidence="6">
    <location>
        <begin position="1"/>
        <end position="75"/>
    </location>
</feature>